<name>A0A067NAC5_PLEO1</name>
<keyword evidence="1" id="KW-0378">Hydrolase</keyword>
<evidence type="ECO:0000313" key="4">
    <source>
        <dbReference type="EMBL" id="KDQ24988.1"/>
    </source>
</evidence>
<organism evidence="4 5">
    <name type="scientific">Pleurotus ostreatus (strain PC15)</name>
    <name type="common">Oyster mushroom</name>
    <dbReference type="NCBI Taxonomy" id="1137138"/>
    <lineage>
        <taxon>Eukaryota</taxon>
        <taxon>Fungi</taxon>
        <taxon>Dikarya</taxon>
        <taxon>Basidiomycota</taxon>
        <taxon>Agaricomycotina</taxon>
        <taxon>Agaricomycetes</taxon>
        <taxon>Agaricomycetidae</taxon>
        <taxon>Agaricales</taxon>
        <taxon>Pleurotineae</taxon>
        <taxon>Pleurotaceae</taxon>
        <taxon>Pleurotus</taxon>
    </lineage>
</organism>
<dbReference type="HOGENOM" id="CLU_048587_1_0_1"/>
<evidence type="ECO:0000259" key="3">
    <source>
        <dbReference type="Pfam" id="PF12146"/>
    </source>
</evidence>
<dbReference type="SUPFAM" id="SSF53474">
    <property type="entry name" value="alpha/beta-Hydrolases"/>
    <property type="match status" value="1"/>
</dbReference>
<dbReference type="Gene3D" id="3.40.50.1820">
    <property type="entry name" value="alpha/beta hydrolase"/>
    <property type="match status" value="1"/>
</dbReference>
<protein>
    <recommendedName>
        <fullName evidence="3">Serine aminopeptidase S33 domain-containing protein</fullName>
    </recommendedName>
</protein>
<dbReference type="InterPro" id="IPR029058">
    <property type="entry name" value="AB_hydrolase_fold"/>
</dbReference>
<dbReference type="AlphaFoldDB" id="A0A067NAC5"/>
<dbReference type="STRING" id="1137138.A0A067NAC5"/>
<feature type="region of interest" description="Disordered" evidence="2">
    <location>
        <begin position="1"/>
        <end position="32"/>
    </location>
</feature>
<dbReference type="OrthoDB" id="2498029at2759"/>
<evidence type="ECO:0000256" key="1">
    <source>
        <dbReference type="ARBA" id="ARBA00022801"/>
    </source>
</evidence>
<proteinExistence type="predicted"/>
<dbReference type="VEuPathDB" id="FungiDB:PLEOSDRAFT_1107909"/>
<dbReference type="Pfam" id="PF12146">
    <property type="entry name" value="Hydrolase_4"/>
    <property type="match status" value="1"/>
</dbReference>
<accession>A0A067NAC5</accession>
<dbReference type="InParanoid" id="A0A067NAC5"/>
<dbReference type="PANTHER" id="PTHR22946:SF9">
    <property type="entry name" value="POLYKETIDE TRANSFERASE AF380"/>
    <property type="match status" value="1"/>
</dbReference>
<dbReference type="InterPro" id="IPR050261">
    <property type="entry name" value="FrsA_esterase"/>
</dbReference>
<dbReference type="EMBL" id="KL198011">
    <property type="protein sequence ID" value="KDQ24988.1"/>
    <property type="molecule type" value="Genomic_DNA"/>
</dbReference>
<feature type="domain" description="Serine aminopeptidase S33" evidence="3">
    <location>
        <begin position="85"/>
        <end position="316"/>
    </location>
</feature>
<evidence type="ECO:0000313" key="5">
    <source>
        <dbReference type="Proteomes" id="UP000027073"/>
    </source>
</evidence>
<reference evidence="5" key="1">
    <citation type="journal article" date="2014" name="Proc. Natl. Acad. Sci. U.S.A.">
        <title>Extensive sampling of basidiomycete genomes demonstrates inadequacy of the white-rot/brown-rot paradigm for wood decay fungi.</title>
        <authorList>
            <person name="Riley R."/>
            <person name="Salamov A.A."/>
            <person name="Brown D.W."/>
            <person name="Nagy L.G."/>
            <person name="Floudas D."/>
            <person name="Held B.W."/>
            <person name="Levasseur A."/>
            <person name="Lombard V."/>
            <person name="Morin E."/>
            <person name="Otillar R."/>
            <person name="Lindquist E.A."/>
            <person name="Sun H."/>
            <person name="LaButti K.M."/>
            <person name="Schmutz J."/>
            <person name="Jabbour D."/>
            <person name="Luo H."/>
            <person name="Baker S.E."/>
            <person name="Pisabarro A.G."/>
            <person name="Walton J.D."/>
            <person name="Blanchette R.A."/>
            <person name="Henrissat B."/>
            <person name="Martin F."/>
            <person name="Cullen D."/>
            <person name="Hibbett D.S."/>
            <person name="Grigoriev I.V."/>
        </authorList>
    </citation>
    <scope>NUCLEOTIDE SEQUENCE [LARGE SCALE GENOMIC DNA]</scope>
    <source>
        <strain evidence="5">PC15</strain>
    </source>
</reference>
<evidence type="ECO:0000256" key="2">
    <source>
        <dbReference type="SAM" id="MobiDB-lite"/>
    </source>
</evidence>
<sequence length="354" mass="38731">MPPPQLSAKAPSLKNALSAGSEGPSHRFLNQNRSPDLFVSTFSPTGGRTIRTNHQIWSMEIDSPRAIVGDIRGKELEGRWISTNPDFTVNRAHGLGCTKSLGLSSYAEAFTTVGYACVAFDYRRWGDSDGAPRHCTYFQDQMEDYASVVKYCRQHDDFGFDPQRVILWGYSFSGGHVLSLSADPTLNIYATIAQAPYTGRAYNLSPTLLCLKRTILALADIILTTLSSNPVYIRTAAEPTEVGAVIAPGSADGFRRLPGADRHFPNQINASIYLSAPSHQPHQLVPAIQAPVLFIAAQHDRICPAAKIVETSKRALKAKVVEIPGDHLDMFEGGHAFEACREAQLKFLAQYAPL</sequence>
<dbReference type="Proteomes" id="UP000027073">
    <property type="component" value="Unassembled WGS sequence"/>
</dbReference>
<gene>
    <name evidence="4" type="ORF">PLEOSDRAFT_1107909</name>
</gene>
<dbReference type="PANTHER" id="PTHR22946">
    <property type="entry name" value="DIENELACTONE HYDROLASE DOMAIN-CONTAINING PROTEIN-RELATED"/>
    <property type="match status" value="1"/>
</dbReference>
<dbReference type="InterPro" id="IPR022742">
    <property type="entry name" value="Hydrolase_4"/>
</dbReference>
<dbReference type="GO" id="GO:0016788">
    <property type="term" value="F:hydrolase activity, acting on ester bonds"/>
    <property type="evidence" value="ECO:0007669"/>
    <property type="project" value="UniProtKB-ARBA"/>
</dbReference>